<accession>A0A2P8EFU0</accession>
<dbReference type="Pfam" id="PF06108">
    <property type="entry name" value="DUF952"/>
    <property type="match status" value="1"/>
</dbReference>
<proteinExistence type="predicted"/>
<keyword evidence="2" id="KW-1185">Reference proteome</keyword>
<dbReference type="InterPro" id="IPR009297">
    <property type="entry name" value="DUF952"/>
</dbReference>
<dbReference type="AlphaFoldDB" id="A0A2P8EFU0"/>
<gene>
    <name evidence="1" type="ORF">CLV30_101275</name>
</gene>
<comment type="caution">
    <text evidence="1">The sequence shown here is derived from an EMBL/GenBank/DDBJ whole genome shotgun (WGS) entry which is preliminary data.</text>
</comment>
<name>A0A2P8EFU0_9ACTN</name>
<evidence type="ECO:0000313" key="1">
    <source>
        <dbReference type="EMBL" id="PSL08304.1"/>
    </source>
</evidence>
<dbReference type="OrthoDB" id="5638018at2"/>
<sequence length="127" mass="13532">MRRILHLAKRSDWEAARLDGTYRWSTRDATVADTGFVHASTSAQLPRVAAMAYADLPSADLVVLVVDLDTLTSQGIEVRWESLDGAAEPFPHVYAPLPTSAVIAVLDVDDDGAGGHAMPDVTGFAVA</sequence>
<protein>
    <submittedName>
        <fullName evidence="1">Uncharacterized protein (DUF952 family)</fullName>
    </submittedName>
</protein>
<evidence type="ECO:0000313" key="2">
    <source>
        <dbReference type="Proteomes" id="UP000243528"/>
    </source>
</evidence>
<organism evidence="1 2">
    <name type="scientific">Haloactinopolyspora alba</name>
    <dbReference type="NCBI Taxonomy" id="648780"/>
    <lineage>
        <taxon>Bacteria</taxon>
        <taxon>Bacillati</taxon>
        <taxon>Actinomycetota</taxon>
        <taxon>Actinomycetes</taxon>
        <taxon>Jiangellales</taxon>
        <taxon>Jiangellaceae</taxon>
        <taxon>Haloactinopolyspora</taxon>
    </lineage>
</organism>
<dbReference type="EMBL" id="PYGE01000001">
    <property type="protein sequence ID" value="PSL08304.1"/>
    <property type="molecule type" value="Genomic_DNA"/>
</dbReference>
<reference evidence="1 2" key="1">
    <citation type="submission" date="2018-03" db="EMBL/GenBank/DDBJ databases">
        <title>Genomic Encyclopedia of Archaeal and Bacterial Type Strains, Phase II (KMG-II): from individual species to whole genera.</title>
        <authorList>
            <person name="Goeker M."/>
        </authorList>
    </citation>
    <scope>NUCLEOTIDE SEQUENCE [LARGE SCALE GENOMIC DNA]</scope>
    <source>
        <strain evidence="1 2">DSM 45211</strain>
    </source>
</reference>
<dbReference type="PANTHER" id="PTHR34129">
    <property type="entry name" value="BLR1139 PROTEIN"/>
    <property type="match status" value="1"/>
</dbReference>
<dbReference type="Proteomes" id="UP000243528">
    <property type="component" value="Unassembled WGS sequence"/>
</dbReference>
<dbReference type="RefSeq" id="WP_106535377.1">
    <property type="nucleotide sequence ID" value="NZ_ML142897.1"/>
</dbReference>
<dbReference type="Gene3D" id="3.20.170.20">
    <property type="entry name" value="Protein of unknown function DUF952"/>
    <property type="match status" value="1"/>
</dbReference>
<dbReference type="SUPFAM" id="SSF56399">
    <property type="entry name" value="ADP-ribosylation"/>
    <property type="match status" value="1"/>
</dbReference>
<dbReference type="PANTHER" id="PTHR34129:SF1">
    <property type="entry name" value="DUF952 DOMAIN-CONTAINING PROTEIN"/>
    <property type="match status" value="1"/>
</dbReference>